<feature type="transmembrane region" description="Helical" evidence="2">
    <location>
        <begin position="324"/>
        <end position="344"/>
    </location>
</feature>
<keyword evidence="2" id="KW-0812">Transmembrane</keyword>
<evidence type="ECO:0000313" key="4">
    <source>
        <dbReference type="Proteomes" id="UP000800093"/>
    </source>
</evidence>
<evidence type="ECO:0000313" key="3">
    <source>
        <dbReference type="EMBL" id="KAF2269707.1"/>
    </source>
</evidence>
<feature type="compositionally biased region" description="Polar residues" evidence="1">
    <location>
        <begin position="120"/>
        <end position="135"/>
    </location>
</feature>
<feature type="compositionally biased region" description="Basic and acidic residues" evidence="1">
    <location>
        <begin position="60"/>
        <end position="78"/>
    </location>
</feature>
<protein>
    <submittedName>
        <fullName evidence="3">Uncharacterized protein</fullName>
    </submittedName>
</protein>
<feature type="transmembrane region" description="Helical" evidence="2">
    <location>
        <begin position="283"/>
        <end position="304"/>
    </location>
</feature>
<sequence length="357" mass="38793">MARLSPENWASQGATPPSMSKRVTAFFKSRKSEGMPDSPSTSSLNSKLKKIGFQKVGLLPEERVSVDSSDPERQDKRPSTSPRHSVVPVEATVPHALGTTVEAARVTPSGTPTKIELTDISPSTASTRSANNPAKNGSAVRKVQSELNLGKGEYNAEATEVVRESENANIGNAMVPSPTKRDNSGRLSDTMPTIMDSLTNGGVFQVQFPVPTEDIVSYKSNSSTSNIPVITALNYKRSEYVRIGPYVISNPRVISTVRCGVTTIFVGLILLTILASPKEFAKMLWRIVAFLALYAYLLDALGWMSKDDFLIEPFLYNRTAALSYIYGGARIMGVFFGPLIKAALEGFKDGYHEGEEC</sequence>
<name>A0A9P4TPP6_9PLEO</name>
<gene>
    <name evidence="3" type="ORF">CC78DRAFT_601883</name>
</gene>
<dbReference type="Proteomes" id="UP000800093">
    <property type="component" value="Unassembled WGS sequence"/>
</dbReference>
<keyword evidence="2" id="KW-0472">Membrane</keyword>
<feature type="region of interest" description="Disordered" evidence="1">
    <location>
        <begin position="1"/>
        <end position="89"/>
    </location>
</feature>
<proteinExistence type="predicted"/>
<dbReference type="EMBL" id="ML986581">
    <property type="protein sequence ID" value="KAF2269707.1"/>
    <property type="molecule type" value="Genomic_DNA"/>
</dbReference>
<feature type="compositionally biased region" description="Polar residues" evidence="1">
    <location>
        <begin position="8"/>
        <end position="18"/>
    </location>
</feature>
<keyword evidence="2" id="KW-1133">Transmembrane helix</keyword>
<keyword evidence="4" id="KW-1185">Reference proteome</keyword>
<accession>A0A9P4TPP6</accession>
<feature type="transmembrane region" description="Helical" evidence="2">
    <location>
        <begin position="255"/>
        <end position="276"/>
    </location>
</feature>
<organism evidence="3 4">
    <name type="scientific">Lojkania enalia</name>
    <dbReference type="NCBI Taxonomy" id="147567"/>
    <lineage>
        <taxon>Eukaryota</taxon>
        <taxon>Fungi</taxon>
        <taxon>Dikarya</taxon>
        <taxon>Ascomycota</taxon>
        <taxon>Pezizomycotina</taxon>
        <taxon>Dothideomycetes</taxon>
        <taxon>Pleosporomycetidae</taxon>
        <taxon>Pleosporales</taxon>
        <taxon>Pleosporales incertae sedis</taxon>
        <taxon>Lojkania</taxon>
    </lineage>
</organism>
<evidence type="ECO:0000256" key="1">
    <source>
        <dbReference type="SAM" id="MobiDB-lite"/>
    </source>
</evidence>
<dbReference type="AlphaFoldDB" id="A0A9P4TPP6"/>
<reference evidence="4" key="1">
    <citation type="journal article" date="2020" name="Stud. Mycol.">
        <title>101 Dothideomycetes genomes: A test case for predicting lifestyles and emergence of pathogens.</title>
        <authorList>
            <person name="Haridas S."/>
            <person name="Albert R."/>
            <person name="Binder M."/>
            <person name="Bloem J."/>
            <person name="LaButti K."/>
            <person name="Salamov A."/>
            <person name="Andreopoulos B."/>
            <person name="Baker S."/>
            <person name="Barry K."/>
            <person name="Bills G."/>
            <person name="Bluhm B."/>
            <person name="Cannon C."/>
            <person name="Castanera R."/>
            <person name="Culley D."/>
            <person name="Daum C."/>
            <person name="Ezra D."/>
            <person name="Gonzalez J."/>
            <person name="Henrissat B."/>
            <person name="Kuo A."/>
            <person name="Liang C."/>
            <person name="Lipzen A."/>
            <person name="Lutzoni F."/>
            <person name="Magnuson J."/>
            <person name="Mondo S."/>
            <person name="Nolan M."/>
            <person name="Ohm R."/>
            <person name="Pangilinan J."/>
            <person name="Park H.-J."/>
            <person name="Ramirez L."/>
            <person name="Alfaro M."/>
            <person name="Sun H."/>
            <person name="Tritt A."/>
            <person name="Yoshinaga Y."/>
            <person name="Zwiers L.-H."/>
            <person name="Turgeon B."/>
            <person name="Goodwin S."/>
            <person name="Spatafora J."/>
            <person name="Crous P."/>
            <person name="Grigoriev I."/>
        </authorList>
    </citation>
    <scope>NUCLEOTIDE SEQUENCE [LARGE SCALE GENOMIC DNA]</scope>
    <source>
        <strain evidence="4">CBS 304.66</strain>
    </source>
</reference>
<feature type="region of interest" description="Disordered" evidence="1">
    <location>
        <begin position="110"/>
        <end position="141"/>
    </location>
</feature>
<evidence type="ECO:0000256" key="2">
    <source>
        <dbReference type="SAM" id="Phobius"/>
    </source>
</evidence>
<comment type="caution">
    <text evidence="3">The sequence shown here is derived from an EMBL/GenBank/DDBJ whole genome shotgun (WGS) entry which is preliminary data.</text>
</comment>